<evidence type="ECO:0000256" key="2">
    <source>
        <dbReference type="SAM" id="MobiDB-lite"/>
    </source>
</evidence>
<sequence length="151" mass="17646">MKTNIKKRRVAVASSYQSESFDDEEARFRERQKVLFQEFLNLQKEFASKQKKLETAKQRRQTLMDEVRFLRQRQTHLLTMQSDEQEQQGGLLSPPLRIRANVGGESLITEAVNRMPLNGSISSKRGQKKKKKKPKTEHNDFLATHELLSME</sequence>
<accession>A0AAV2C9R3</accession>
<feature type="coiled-coil region" evidence="1">
    <location>
        <begin position="39"/>
        <end position="73"/>
    </location>
</feature>
<feature type="compositionally biased region" description="Basic residues" evidence="2">
    <location>
        <begin position="125"/>
        <end position="135"/>
    </location>
</feature>
<gene>
    <name evidence="3" type="ORF">LTRI10_LOCUS1004</name>
</gene>
<name>A0AAV2C9R3_9ROSI</name>
<dbReference type="AlphaFoldDB" id="A0AAV2C9R3"/>
<dbReference type="PANTHER" id="PTHR34807">
    <property type="entry name" value="OS08G0270800 PROTEIN"/>
    <property type="match status" value="1"/>
</dbReference>
<evidence type="ECO:0000313" key="3">
    <source>
        <dbReference type="EMBL" id="CAL1353077.1"/>
    </source>
</evidence>
<organism evidence="3 4">
    <name type="scientific">Linum trigynum</name>
    <dbReference type="NCBI Taxonomy" id="586398"/>
    <lineage>
        <taxon>Eukaryota</taxon>
        <taxon>Viridiplantae</taxon>
        <taxon>Streptophyta</taxon>
        <taxon>Embryophyta</taxon>
        <taxon>Tracheophyta</taxon>
        <taxon>Spermatophyta</taxon>
        <taxon>Magnoliopsida</taxon>
        <taxon>eudicotyledons</taxon>
        <taxon>Gunneridae</taxon>
        <taxon>Pentapetalae</taxon>
        <taxon>rosids</taxon>
        <taxon>fabids</taxon>
        <taxon>Malpighiales</taxon>
        <taxon>Linaceae</taxon>
        <taxon>Linum</taxon>
    </lineage>
</organism>
<dbReference type="PANTHER" id="PTHR34807:SF6">
    <property type="entry name" value="MYB-CC TYPE TRANSCRIPTION FACTOR LHEQLE-CONTAINING DOMAIN-CONTAINING PROTEIN"/>
    <property type="match status" value="1"/>
</dbReference>
<proteinExistence type="predicted"/>
<evidence type="ECO:0000313" key="4">
    <source>
        <dbReference type="Proteomes" id="UP001497516"/>
    </source>
</evidence>
<reference evidence="3 4" key="1">
    <citation type="submission" date="2024-04" db="EMBL/GenBank/DDBJ databases">
        <authorList>
            <person name="Fracassetti M."/>
        </authorList>
    </citation>
    <scope>NUCLEOTIDE SEQUENCE [LARGE SCALE GENOMIC DNA]</scope>
</reference>
<keyword evidence="4" id="KW-1185">Reference proteome</keyword>
<feature type="region of interest" description="Disordered" evidence="2">
    <location>
        <begin position="113"/>
        <end position="151"/>
    </location>
</feature>
<dbReference type="Proteomes" id="UP001497516">
    <property type="component" value="Chromosome 1"/>
</dbReference>
<protein>
    <submittedName>
        <fullName evidence="3">Uncharacterized protein</fullName>
    </submittedName>
</protein>
<keyword evidence="1" id="KW-0175">Coiled coil</keyword>
<evidence type="ECO:0000256" key="1">
    <source>
        <dbReference type="SAM" id="Coils"/>
    </source>
</evidence>
<dbReference type="EMBL" id="OZ034813">
    <property type="protein sequence ID" value="CAL1353077.1"/>
    <property type="molecule type" value="Genomic_DNA"/>
</dbReference>